<evidence type="ECO:0000256" key="1">
    <source>
        <dbReference type="SAM" id="Phobius"/>
    </source>
</evidence>
<evidence type="ECO:0000313" key="3">
    <source>
        <dbReference type="EMBL" id="WNY50595.1"/>
    </source>
</evidence>
<accession>A0AA96VZ57</accession>
<feature type="transmembrane region" description="Helical" evidence="1">
    <location>
        <begin position="60"/>
        <end position="78"/>
    </location>
</feature>
<keyword evidence="1" id="KW-1133">Transmembrane helix</keyword>
<feature type="transmembrane region" description="Helical" evidence="1">
    <location>
        <begin position="114"/>
        <end position="131"/>
    </location>
</feature>
<dbReference type="PANTHER" id="PTHR36834">
    <property type="entry name" value="MEMBRANE PROTEIN-RELATED"/>
    <property type="match status" value="1"/>
</dbReference>
<dbReference type="RefSeq" id="WP_248051052.1">
    <property type="nucleotide sequence ID" value="NZ_CP118735.1"/>
</dbReference>
<dbReference type="Pfam" id="PF04892">
    <property type="entry name" value="VanZ"/>
    <property type="match status" value="1"/>
</dbReference>
<organism evidence="3">
    <name type="scientific">Streptococcus iners</name>
    <dbReference type="NCBI Taxonomy" id="3028084"/>
    <lineage>
        <taxon>Bacteria</taxon>
        <taxon>Bacillati</taxon>
        <taxon>Bacillota</taxon>
        <taxon>Bacilli</taxon>
        <taxon>Lactobacillales</taxon>
        <taxon>Streptococcaceae</taxon>
        <taxon>Streptococcus</taxon>
    </lineage>
</organism>
<dbReference type="InterPro" id="IPR006976">
    <property type="entry name" value="VanZ-like"/>
</dbReference>
<keyword evidence="1" id="KW-0472">Membrane</keyword>
<keyword evidence="1" id="KW-0812">Transmembrane</keyword>
<protein>
    <submittedName>
        <fullName evidence="3">VanZ family protein</fullName>
    </submittedName>
</protein>
<dbReference type="InterPro" id="IPR053150">
    <property type="entry name" value="Teicoplanin_resist-assoc"/>
</dbReference>
<dbReference type="AlphaFoldDB" id="A0AA96VZ57"/>
<dbReference type="PANTHER" id="PTHR36834:SF2">
    <property type="entry name" value="MEMBRANE PROTEIN"/>
    <property type="match status" value="1"/>
</dbReference>
<feature type="transmembrane region" description="Helical" evidence="1">
    <location>
        <begin position="87"/>
        <end position="108"/>
    </location>
</feature>
<feature type="domain" description="VanZ-like" evidence="2">
    <location>
        <begin position="11"/>
        <end position="131"/>
    </location>
</feature>
<gene>
    <name evidence="3" type="ORF">PW252_08475</name>
</gene>
<name>A0AA96VZ57_9STRE</name>
<feature type="transmembrane region" description="Helical" evidence="1">
    <location>
        <begin position="6"/>
        <end position="24"/>
    </location>
</feature>
<dbReference type="EMBL" id="CP118735">
    <property type="protein sequence ID" value="WNY50595.1"/>
    <property type="molecule type" value="Genomic_DNA"/>
</dbReference>
<reference evidence="3" key="1">
    <citation type="submission" date="2023-02" db="EMBL/GenBank/DDBJ databases">
        <title>Streptococcus sp. Genome Sequencing and Assembly.</title>
        <authorList>
            <person name="Shore S.M."/>
            <person name="Nicholson T.L."/>
        </authorList>
    </citation>
    <scope>NUCLEOTIDE SEQUENCE</scope>
    <source>
        <strain evidence="3">29887</strain>
    </source>
</reference>
<evidence type="ECO:0000259" key="2">
    <source>
        <dbReference type="Pfam" id="PF04892"/>
    </source>
</evidence>
<proteinExistence type="predicted"/>
<dbReference type="KEGG" id="sins:PW252_08475"/>
<feature type="transmembrane region" description="Helical" evidence="1">
    <location>
        <begin position="143"/>
        <end position="161"/>
    </location>
</feature>
<sequence length="162" mass="18652">MQTRKMSILLFLTYLLLLTWMIVFKMDLSILYGRYDLAQFNLIPLAGTAVYNGILNFPEIFFNIISFIPFGIYMEILFRKASWVSNLMLILLVSLLFEVTQYLLLLGIADITDLLANGLGGAIGINIMYVLTSVWREKAYERMNVFCLVLTTFVILTTYFLV</sequence>